<evidence type="ECO:0000313" key="2">
    <source>
        <dbReference type="Proteomes" id="UP000009045"/>
    </source>
</evidence>
<dbReference type="Proteomes" id="UP000009045">
    <property type="component" value="Plasmid pSmeSM11c"/>
</dbReference>
<dbReference type="AlphaFoldDB" id="F7XDL0"/>
<proteinExistence type="predicted"/>
<sequence>MDYDWEGRRIRRLQVLRFLVALALPVLLLGSAIAVSEWAKGQISPIEPTGTRAGRE</sequence>
<gene>
    <name evidence="1" type="ordered locus">SM11_pC0562</name>
</gene>
<name>F7XDL0_SINMM</name>
<dbReference type="EMBL" id="CP001831">
    <property type="protein sequence ID" value="AEH81635.1"/>
    <property type="molecule type" value="Genomic_DNA"/>
</dbReference>
<dbReference type="PATRIC" id="fig|707241.3.peg.4534"/>
<dbReference type="HOGENOM" id="CLU_212197_0_0_5"/>
<accession>F7XDL0</accession>
<protein>
    <submittedName>
        <fullName evidence="1">Uncharacterized protein</fullName>
    </submittedName>
</protein>
<keyword evidence="1" id="KW-0614">Plasmid</keyword>
<organism evidence="1 2">
    <name type="scientific">Sinorhizobium meliloti (strain SM11)</name>
    <dbReference type="NCBI Taxonomy" id="707241"/>
    <lineage>
        <taxon>Bacteria</taxon>
        <taxon>Pseudomonadati</taxon>
        <taxon>Pseudomonadota</taxon>
        <taxon>Alphaproteobacteria</taxon>
        <taxon>Hyphomicrobiales</taxon>
        <taxon>Rhizobiaceae</taxon>
        <taxon>Sinorhizobium/Ensifer group</taxon>
        <taxon>Sinorhizobium</taxon>
    </lineage>
</organism>
<geneLocation type="plasmid" evidence="1 2">
    <name>pSmeSM11c</name>
</geneLocation>
<dbReference type="KEGG" id="smx:SM11_pC0562"/>
<reference evidence="1 2" key="1">
    <citation type="journal article" date="2011" name="J. Biotechnol.">
        <title>The complete genome sequence of the dominant Sinorhizobium meliloti field isolate SM11 extends the S. meliloti pan-genome.</title>
        <authorList>
            <person name="Schneiker-Bekel S."/>
            <person name="Wibberg D."/>
            <person name="Bekel T."/>
            <person name="Blom J."/>
            <person name="Linke B."/>
            <person name="Neuweger H."/>
            <person name="Stiens M."/>
            <person name="Vorholter F.J."/>
            <person name="Weidner S."/>
            <person name="Goesmann A."/>
            <person name="Puhler A."/>
            <person name="Schluter A."/>
        </authorList>
    </citation>
    <scope>NUCLEOTIDE SEQUENCE [LARGE SCALE GENOMIC DNA]</scope>
    <source>
        <strain evidence="1 2">SM11</strain>
        <plasmid evidence="2">pSmeSM11c</plasmid>
    </source>
</reference>
<evidence type="ECO:0000313" key="1">
    <source>
        <dbReference type="EMBL" id="AEH81635.1"/>
    </source>
</evidence>